<protein>
    <recommendedName>
        <fullName evidence="1">Anticodon-binding domain-containing protein</fullName>
    </recommendedName>
</protein>
<gene>
    <name evidence="2" type="ORF">Glove_364g52</name>
</gene>
<sequence>MFLVTNFYYFLNTKNLVGEDLILSCERCGYSSNEECAIGIIPISSSSSSNSSDLNSDKIPSIRYGIDKDQRLSVIILDSERELNALKLKAHLSENQIEILPKDIKELPEILGLDLYVDKTFSLDIPDLDLLMKNKTINNILSGIIQKLNHKNQSEGTIKIYQGDYHNTKSCDGCPVCYNNNDNNNNNNNNNDNLIDQNFHPLISNRAIEIGHTFLLGTKYSEPLKATYAIENFKSPGELLPIQMGCYGLGISRIFAAIIEISHDKNGIIWPISVAPYKVCIIQRTEDPRIIEITRSLYDLLNLNCEGLNGEIIIDDRVNLSFGYRIKDAELVGYPWVIVLGNKYLENNKIEINERCNKQRNYLEFEKIKESRFWL</sequence>
<comment type="caution">
    <text evidence="2">The sequence shown here is derived from an EMBL/GenBank/DDBJ whole genome shotgun (WGS) entry which is preliminary data.</text>
</comment>
<dbReference type="AlphaFoldDB" id="A0A397H8D3"/>
<dbReference type="Gene3D" id="3.30.930.10">
    <property type="entry name" value="Bira Bifunctional Protein, Domain 2"/>
    <property type="match status" value="1"/>
</dbReference>
<dbReference type="OrthoDB" id="10267474at2759"/>
<dbReference type="GO" id="GO:0005739">
    <property type="term" value="C:mitochondrion"/>
    <property type="evidence" value="ECO:0007669"/>
    <property type="project" value="TreeGrafter"/>
</dbReference>
<organism evidence="2 3">
    <name type="scientific">Diversispora epigaea</name>
    <dbReference type="NCBI Taxonomy" id="1348612"/>
    <lineage>
        <taxon>Eukaryota</taxon>
        <taxon>Fungi</taxon>
        <taxon>Fungi incertae sedis</taxon>
        <taxon>Mucoromycota</taxon>
        <taxon>Glomeromycotina</taxon>
        <taxon>Glomeromycetes</taxon>
        <taxon>Diversisporales</taxon>
        <taxon>Diversisporaceae</taxon>
        <taxon>Diversispora</taxon>
    </lineage>
</organism>
<dbReference type="Pfam" id="PF03129">
    <property type="entry name" value="HGTP_anticodon"/>
    <property type="match status" value="1"/>
</dbReference>
<dbReference type="SUPFAM" id="SSF52954">
    <property type="entry name" value="Class II aaRS ABD-related"/>
    <property type="match status" value="1"/>
</dbReference>
<keyword evidence="3" id="KW-1185">Reference proteome</keyword>
<accession>A0A397H8D3</accession>
<proteinExistence type="predicted"/>
<dbReference type="GO" id="GO:0006433">
    <property type="term" value="P:prolyl-tRNA aminoacylation"/>
    <property type="evidence" value="ECO:0007669"/>
    <property type="project" value="TreeGrafter"/>
</dbReference>
<dbReference type="Proteomes" id="UP000266861">
    <property type="component" value="Unassembled WGS sequence"/>
</dbReference>
<dbReference type="InterPro" id="IPR004154">
    <property type="entry name" value="Anticodon-bd"/>
</dbReference>
<dbReference type="InterPro" id="IPR045864">
    <property type="entry name" value="aa-tRNA-synth_II/BPL/LPL"/>
</dbReference>
<name>A0A397H8D3_9GLOM</name>
<evidence type="ECO:0000313" key="2">
    <source>
        <dbReference type="EMBL" id="RHZ59312.1"/>
    </source>
</evidence>
<dbReference type="PANTHER" id="PTHR42753:SF2">
    <property type="entry name" value="PROLINE--TRNA LIGASE"/>
    <property type="match status" value="1"/>
</dbReference>
<dbReference type="SUPFAM" id="SSF55681">
    <property type="entry name" value="Class II aaRS and biotin synthetases"/>
    <property type="match status" value="1"/>
</dbReference>
<dbReference type="STRING" id="1348612.A0A397H8D3"/>
<dbReference type="GO" id="GO:0004827">
    <property type="term" value="F:proline-tRNA ligase activity"/>
    <property type="evidence" value="ECO:0007669"/>
    <property type="project" value="TreeGrafter"/>
</dbReference>
<dbReference type="Gene3D" id="3.40.50.800">
    <property type="entry name" value="Anticodon-binding domain"/>
    <property type="match status" value="1"/>
</dbReference>
<dbReference type="InterPro" id="IPR036621">
    <property type="entry name" value="Anticodon-bd_dom_sf"/>
</dbReference>
<evidence type="ECO:0000259" key="1">
    <source>
        <dbReference type="Pfam" id="PF03129"/>
    </source>
</evidence>
<dbReference type="PANTHER" id="PTHR42753">
    <property type="entry name" value="MITOCHONDRIAL RIBOSOME PROTEIN L39/PROLYL-TRNA LIGASE FAMILY MEMBER"/>
    <property type="match status" value="1"/>
</dbReference>
<dbReference type="InterPro" id="IPR050062">
    <property type="entry name" value="Pro-tRNA_synthetase"/>
</dbReference>
<dbReference type="EMBL" id="PQFF01000330">
    <property type="protein sequence ID" value="RHZ59312.1"/>
    <property type="molecule type" value="Genomic_DNA"/>
</dbReference>
<evidence type="ECO:0000313" key="3">
    <source>
        <dbReference type="Proteomes" id="UP000266861"/>
    </source>
</evidence>
<reference evidence="2 3" key="1">
    <citation type="submission" date="2018-08" db="EMBL/GenBank/DDBJ databases">
        <title>Genome and evolution of the arbuscular mycorrhizal fungus Diversispora epigaea (formerly Glomus versiforme) and its bacterial endosymbionts.</title>
        <authorList>
            <person name="Sun X."/>
            <person name="Fei Z."/>
            <person name="Harrison M."/>
        </authorList>
    </citation>
    <scope>NUCLEOTIDE SEQUENCE [LARGE SCALE GENOMIC DNA]</scope>
    <source>
        <strain evidence="2 3">IT104</strain>
    </source>
</reference>
<feature type="domain" description="Anticodon-binding" evidence="1">
    <location>
        <begin position="311"/>
        <end position="369"/>
    </location>
</feature>